<keyword evidence="3" id="KW-1185">Reference proteome</keyword>
<comment type="caution">
    <text evidence="2">The sequence shown here is derived from an EMBL/GenBank/DDBJ whole genome shotgun (WGS) entry which is preliminary data.</text>
</comment>
<feature type="compositionally biased region" description="Basic and acidic residues" evidence="1">
    <location>
        <begin position="17"/>
        <end position="28"/>
    </location>
</feature>
<dbReference type="AlphaFoldDB" id="A0A9Q1GJP3"/>
<proteinExistence type="predicted"/>
<protein>
    <submittedName>
        <fullName evidence="2">Uncharacterized protein</fullName>
    </submittedName>
</protein>
<evidence type="ECO:0000313" key="2">
    <source>
        <dbReference type="EMBL" id="KAJ8420507.1"/>
    </source>
</evidence>
<accession>A0A9Q1GJP3</accession>
<dbReference type="PANTHER" id="PTHR33240:SF17">
    <property type="entry name" value="EUKARYOTIC PEPTIDE CHAIN RELEASE FACTOR GTP-BINDING SUBUNIT-LIKE"/>
    <property type="match status" value="1"/>
</dbReference>
<name>A0A9Q1GJP3_9CARY</name>
<feature type="region of interest" description="Disordered" evidence="1">
    <location>
        <begin position="1"/>
        <end position="57"/>
    </location>
</feature>
<gene>
    <name evidence="2" type="ORF">Cgig2_015271</name>
</gene>
<evidence type="ECO:0000313" key="3">
    <source>
        <dbReference type="Proteomes" id="UP001153076"/>
    </source>
</evidence>
<organism evidence="2 3">
    <name type="scientific">Carnegiea gigantea</name>
    <dbReference type="NCBI Taxonomy" id="171969"/>
    <lineage>
        <taxon>Eukaryota</taxon>
        <taxon>Viridiplantae</taxon>
        <taxon>Streptophyta</taxon>
        <taxon>Embryophyta</taxon>
        <taxon>Tracheophyta</taxon>
        <taxon>Spermatophyta</taxon>
        <taxon>Magnoliopsida</taxon>
        <taxon>eudicotyledons</taxon>
        <taxon>Gunneridae</taxon>
        <taxon>Pentapetalae</taxon>
        <taxon>Caryophyllales</taxon>
        <taxon>Cactineae</taxon>
        <taxon>Cactaceae</taxon>
        <taxon>Cactoideae</taxon>
        <taxon>Echinocereeae</taxon>
        <taxon>Carnegiea</taxon>
    </lineage>
</organism>
<dbReference type="EMBL" id="JAKOGI010003381">
    <property type="protein sequence ID" value="KAJ8420507.1"/>
    <property type="molecule type" value="Genomic_DNA"/>
</dbReference>
<evidence type="ECO:0000256" key="1">
    <source>
        <dbReference type="SAM" id="MobiDB-lite"/>
    </source>
</evidence>
<dbReference type="PANTHER" id="PTHR33240">
    <property type="entry name" value="OS08G0508500 PROTEIN"/>
    <property type="match status" value="1"/>
</dbReference>
<sequence length="346" mass="39126">MEAANSARSLPYIDYQPVHEGEPSHRPEQIPSPHYTDCRREVPRSNRSGRSHMDQLGRRAVRGHPMLPRLPPMTAPPKPQNAQKYYEFHEQSGHTTTEYRELKKALHELADKGQIDRFLRKGPRFLRREPEPAQPQPRDEECSTEIMAMIVGGYEEGITRSAWKAQLRNTQQEVNPTGMIRLPVRFGDKIKSKNLEVDFLVVDVPTAYNVILGRPTLHKRGLRSRSIWSPPPGRLETHGRPLHQPAAEAALPSVNHLRPIKDGFILSTVKSYTTPSSTASFSSIATSPVLFRGAQSRLPHLRPQTIKSMGRRHGSAPLVPNEGLPHIIGHLPRVVDRRERHNSKGK</sequence>
<reference evidence="2" key="1">
    <citation type="submission" date="2022-04" db="EMBL/GenBank/DDBJ databases">
        <title>Carnegiea gigantea Genome sequencing and assembly v2.</title>
        <authorList>
            <person name="Copetti D."/>
            <person name="Sanderson M.J."/>
            <person name="Burquez A."/>
            <person name="Wojciechowski M.F."/>
        </authorList>
    </citation>
    <scope>NUCLEOTIDE SEQUENCE</scope>
    <source>
        <strain evidence="2">SGP5-SGP5p</strain>
        <tissue evidence="2">Aerial part</tissue>
    </source>
</reference>
<dbReference type="Proteomes" id="UP001153076">
    <property type="component" value="Unassembled WGS sequence"/>
</dbReference>